<reference evidence="1 2" key="1">
    <citation type="submission" date="2013-11" db="EMBL/GenBank/DDBJ databases">
        <title>Complete genome sequence of Rhizobium gallicum bv. gallicum R602.</title>
        <authorList>
            <person name="Bustos P."/>
            <person name="Santamaria R.I."/>
            <person name="Lozano L."/>
            <person name="Acosta J.L."/>
            <person name="Ormeno-Orrillo E."/>
            <person name="Rogel M.A."/>
            <person name="Romero D."/>
            <person name="Cevallos M.A."/>
            <person name="Martinez-Romero E."/>
            <person name="Gonzalez V."/>
        </authorList>
    </citation>
    <scope>NUCLEOTIDE SEQUENCE [LARGE SCALE GENOMIC DNA]</scope>
    <source>
        <strain evidence="1 2">R602</strain>
        <plasmid evidence="1 2">pRgalR602c</plasmid>
    </source>
</reference>
<dbReference type="KEGG" id="rga:RGR602_PC01781"/>
<protein>
    <submittedName>
        <fullName evidence="1">Uncharacterized protein</fullName>
    </submittedName>
</protein>
<sequence>MQGKNSASEQSGVFGHQHDPIEMAHGVSLRTQALACARMVRENRFLGCCIG</sequence>
<keyword evidence="2" id="KW-1185">Reference proteome</keyword>
<dbReference type="EMBL" id="CP006880">
    <property type="protein sequence ID" value="AJD45805.1"/>
    <property type="molecule type" value="Genomic_DNA"/>
</dbReference>
<organism evidence="1 2">
    <name type="scientific">Rhizobium gallicum bv. gallicum R602sp</name>
    <dbReference type="NCBI Taxonomy" id="1041138"/>
    <lineage>
        <taxon>Bacteria</taxon>
        <taxon>Pseudomonadati</taxon>
        <taxon>Pseudomonadota</taxon>
        <taxon>Alphaproteobacteria</taxon>
        <taxon>Hyphomicrobiales</taxon>
        <taxon>Rhizobiaceae</taxon>
        <taxon>Rhizobium/Agrobacterium group</taxon>
        <taxon>Rhizobium</taxon>
    </lineage>
</organism>
<accession>A0A0B4XGC8</accession>
<dbReference type="AlphaFoldDB" id="A0A0B4XGC8"/>
<evidence type="ECO:0000313" key="2">
    <source>
        <dbReference type="Proteomes" id="UP000031368"/>
    </source>
</evidence>
<name>A0A0B4XGC8_9HYPH</name>
<proteinExistence type="predicted"/>
<dbReference type="HOGENOM" id="CLU_3103040_0_0_5"/>
<gene>
    <name evidence="1" type="ORF">RGR602_PC01781</name>
</gene>
<geneLocation type="plasmid" evidence="1 2">
    <name>pRgalR602c</name>
</geneLocation>
<keyword evidence="1" id="KW-0614">Plasmid</keyword>
<evidence type="ECO:0000313" key="1">
    <source>
        <dbReference type="EMBL" id="AJD45805.1"/>
    </source>
</evidence>
<dbReference type="Proteomes" id="UP000031368">
    <property type="component" value="Plasmid pRgalR602c"/>
</dbReference>